<dbReference type="Proteomes" id="UP000270296">
    <property type="component" value="Unassembled WGS sequence"/>
</dbReference>
<reference evidence="3" key="1">
    <citation type="submission" date="2016-06" db="UniProtKB">
        <authorList>
            <consortium name="WormBaseParasite"/>
        </authorList>
    </citation>
    <scope>IDENTIFICATION</scope>
</reference>
<proteinExistence type="predicted"/>
<evidence type="ECO:0000313" key="1">
    <source>
        <dbReference type="EMBL" id="VDO86642.1"/>
    </source>
</evidence>
<protein>
    <submittedName>
        <fullName evidence="3">AbiTii domain-containing protein</fullName>
    </submittedName>
</protein>
<accession>A0A183IAL4</accession>
<organism evidence="3">
    <name type="scientific">Soboliphyme baturini</name>
    <dbReference type="NCBI Taxonomy" id="241478"/>
    <lineage>
        <taxon>Eukaryota</taxon>
        <taxon>Metazoa</taxon>
        <taxon>Ecdysozoa</taxon>
        <taxon>Nematoda</taxon>
        <taxon>Enoplea</taxon>
        <taxon>Dorylaimia</taxon>
        <taxon>Dioctophymatida</taxon>
        <taxon>Dioctophymatoidea</taxon>
        <taxon>Soboliphymatidae</taxon>
        <taxon>Soboliphyme</taxon>
    </lineage>
</organism>
<reference evidence="1 2" key="2">
    <citation type="submission" date="2018-11" db="EMBL/GenBank/DDBJ databases">
        <authorList>
            <consortium name="Pathogen Informatics"/>
        </authorList>
    </citation>
    <scope>NUCLEOTIDE SEQUENCE [LARGE SCALE GENOMIC DNA]</scope>
</reference>
<name>A0A183IAL4_9BILA</name>
<dbReference type="AlphaFoldDB" id="A0A183IAL4"/>
<gene>
    <name evidence="1" type="ORF">SBAD_LOCUS658</name>
</gene>
<sequence>MSLRDGGLGIPDLNELVARTKYNILSRTETTDDPLVAALALTPYVQKEIRKCEDMIRKARNFHQEFMAPYQGEQCPRLSDRNLKPDLIINRKDGTRVLIDVTVPFDGGGSLRKAADEKMRKYGQVANEIGGGNLEVWQFVIGERGSWWSNNSKIKNLLKITGREIRSLLLNTIRASIVMVHRFGKTVN</sequence>
<dbReference type="WBParaSite" id="SBAD_0000068101-mRNA-1">
    <property type="protein sequence ID" value="SBAD_0000068101-mRNA-1"/>
    <property type="gene ID" value="SBAD_0000068101"/>
</dbReference>
<evidence type="ECO:0000313" key="3">
    <source>
        <dbReference type="WBParaSite" id="SBAD_0000068101-mRNA-1"/>
    </source>
</evidence>
<dbReference type="OrthoDB" id="7687051at2759"/>
<evidence type="ECO:0000313" key="2">
    <source>
        <dbReference type="Proteomes" id="UP000270296"/>
    </source>
</evidence>
<keyword evidence="2" id="KW-1185">Reference proteome</keyword>
<dbReference type="EMBL" id="UZAM01002673">
    <property type="protein sequence ID" value="VDO86642.1"/>
    <property type="molecule type" value="Genomic_DNA"/>
</dbReference>